<sequence>MAISRPSKYDPLIDHLKSLGTHEVKLTFAEIDALLGDKLPPAALQYPAWWANSPTDPTHSWARRWTAAGWLARVDLANERVTFERAGSAPPPMRLIDLRPTHHEPVMDLVERAGIDVSGWALTADNVPVANPRANPNYCYNWSFGSPMEGFVLCLWYDELSERDSQIVSDNDMGHHLQTLERLRSEAGPDAAKRSRLSQQIRRAQEFLYAVEESRRRNQPLQVIINAGVRRDDVEIGEASSRVAFRELDYEPWYVHGHDEARGRWLIVRGVRPGADEDSTPLPVEDDTSPGADDARRLGTIRVRRGQAKFRADLIGAYGGKCAVTGTRIEELLEAAHIVPHAQGTNYRISNGLLLRADIHTLYDLHLLSVDDRYRVHLSKRLMLTDYLRYHGAELRSFPTTSAQQPSSIYLKERHDRFIAEESAR</sequence>
<protein>
    <recommendedName>
        <fullName evidence="5">HNH nuclease domain-containing protein</fullName>
    </recommendedName>
</protein>
<organism evidence="3 4">
    <name type="scientific">Roseateles saccharophilus</name>
    <name type="common">Pseudomonas saccharophila</name>
    <dbReference type="NCBI Taxonomy" id="304"/>
    <lineage>
        <taxon>Bacteria</taxon>
        <taxon>Pseudomonadati</taxon>
        <taxon>Pseudomonadota</taxon>
        <taxon>Betaproteobacteria</taxon>
        <taxon>Burkholderiales</taxon>
        <taxon>Sphaerotilaceae</taxon>
        <taxon>Roseateles</taxon>
    </lineage>
</organism>
<dbReference type="Proteomes" id="UP001180453">
    <property type="component" value="Unassembled WGS sequence"/>
</dbReference>
<dbReference type="EMBL" id="JAVDXU010000002">
    <property type="protein sequence ID" value="MDR7270117.1"/>
    <property type="molecule type" value="Genomic_DNA"/>
</dbReference>
<accession>A0ABU1YMP1</accession>
<dbReference type="RefSeq" id="WP_310265684.1">
    <property type="nucleotide sequence ID" value="NZ_JAVDXU010000002.1"/>
</dbReference>
<evidence type="ECO:0000313" key="3">
    <source>
        <dbReference type="EMBL" id="MDR7270117.1"/>
    </source>
</evidence>
<feature type="domain" description="HNH nuclease" evidence="1">
    <location>
        <begin position="322"/>
        <end position="371"/>
    </location>
</feature>
<evidence type="ECO:0000259" key="2">
    <source>
        <dbReference type="Pfam" id="PF24698"/>
    </source>
</evidence>
<dbReference type="InterPro" id="IPR056079">
    <property type="entry name" value="DUF7662"/>
</dbReference>
<dbReference type="InterPro" id="IPR003615">
    <property type="entry name" value="HNH_nuc"/>
</dbReference>
<feature type="domain" description="DUF7662" evidence="2">
    <location>
        <begin position="9"/>
        <end position="85"/>
    </location>
</feature>
<evidence type="ECO:0008006" key="5">
    <source>
        <dbReference type="Google" id="ProtNLM"/>
    </source>
</evidence>
<gene>
    <name evidence="3" type="ORF">J2X20_002775</name>
</gene>
<dbReference type="Pfam" id="PF13391">
    <property type="entry name" value="HNH_2"/>
    <property type="match status" value="1"/>
</dbReference>
<keyword evidence="4" id="KW-1185">Reference proteome</keyword>
<dbReference type="Pfam" id="PF24698">
    <property type="entry name" value="DUF7662"/>
    <property type="match status" value="1"/>
</dbReference>
<name>A0ABU1YMP1_ROSSA</name>
<reference evidence="3 4" key="1">
    <citation type="submission" date="2023-07" db="EMBL/GenBank/DDBJ databases">
        <title>Sorghum-associated microbial communities from plants grown in Nebraska, USA.</title>
        <authorList>
            <person name="Schachtman D."/>
        </authorList>
    </citation>
    <scope>NUCLEOTIDE SEQUENCE [LARGE SCALE GENOMIC DNA]</scope>
    <source>
        <strain evidence="3 4">BE314</strain>
    </source>
</reference>
<evidence type="ECO:0000259" key="1">
    <source>
        <dbReference type="Pfam" id="PF13391"/>
    </source>
</evidence>
<evidence type="ECO:0000313" key="4">
    <source>
        <dbReference type="Proteomes" id="UP001180453"/>
    </source>
</evidence>
<comment type="caution">
    <text evidence="3">The sequence shown here is derived from an EMBL/GenBank/DDBJ whole genome shotgun (WGS) entry which is preliminary data.</text>
</comment>
<proteinExistence type="predicted"/>